<organism evidence="7 8">
    <name type="scientific">Lupinus angustifolius</name>
    <name type="common">Narrow-leaved blue lupine</name>
    <dbReference type="NCBI Taxonomy" id="3871"/>
    <lineage>
        <taxon>Eukaryota</taxon>
        <taxon>Viridiplantae</taxon>
        <taxon>Streptophyta</taxon>
        <taxon>Embryophyta</taxon>
        <taxon>Tracheophyta</taxon>
        <taxon>Spermatophyta</taxon>
        <taxon>Magnoliopsida</taxon>
        <taxon>eudicotyledons</taxon>
        <taxon>Gunneridae</taxon>
        <taxon>Pentapetalae</taxon>
        <taxon>rosids</taxon>
        <taxon>fabids</taxon>
        <taxon>Fabales</taxon>
        <taxon>Fabaceae</taxon>
        <taxon>Papilionoideae</taxon>
        <taxon>50 kb inversion clade</taxon>
        <taxon>genistoids sensu lato</taxon>
        <taxon>core genistoids</taxon>
        <taxon>Genisteae</taxon>
        <taxon>Lupinus</taxon>
    </lineage>
</organism>
<dbReference type="InterPro" id="IPR051863">
    <property type="entry name" value="HIPP"/>
</dbReference>
<dbReference type="OrthoDB" id="1923658at2759"/>
<dbReference type="PANTHER" id="PTHR45811">
    <property type="entry name" value="COPPER TRANSPORT PROTEIN FAMILY-RELATED"/>
    <property type="match status" value="1"/>
</dbReference>
<dbReference type="PROSITE" id="PS50846">
    <property type="entry name" value="HMA_2"/>
    <property type="match status" value="1"/>
</dbReference>
<dbReference type="SUPFAM" id="SSF55008">
    <property type="entry name" value="HMA, heavy metal-associated domain"/>
    <property type="match status" value="1"/>
</dbReference>
<dbReference type="Pfam" id="PF00403">
    <property type="entry name" value="HMA"/>
    <property type="match status" value="1"/>
</dbReference>
<feature type="domain" description="HMA" evidence="6">
    <location>
        <begin position="1"/>
        <end position="67"/>
    </location>
</feature>
<proteinExistence type="inferred from homology"/>
<dbReference type="AlphaFoldDB" id="A0A4P1RCN4"/>
<dbReference type="InterPro" id="IPR036163">
    <property type="entry name" value="HMA_dom_sf"/>
</dbReference>
<keyword evidence="8" id="KW-1185">Reference proteome</keyword>
<dbReference type="GO" id="GO:0046872">
    <property type="term" value="F:metal ion binding"/>
    <property type="evidence" value="ECO:0007669"/>
    <property type="project" value="UniProtKB-KW"/>
</dbReference>
<evidence type="ECO:0000313" key="8">
    <source>
        <dbReference type="Proteomes" id="UP000188354"/>
    </source>
</evidence>
<keyword evidence="4" id="KW-0636">Prenylation</keyword>
<evidence type="ECO:0000256" key="3">
    <source>
        <dbReference type="ARBA" id="ARBA00023288"/>
    </source>
</evidence>
<keyword evidence="3" id="KW-0449">Lipoprotein</keyword>
<keyword evidence="2" id="KW-0479">Metal-binding</keyword>
<reference evidence="7 8" key="1">
    <citation type="journal article" date="2017" name="Plant Biotechnol. J.">
        <title>A comprehensive draft genome sequence for lupin (Lupinus angustifolius), an emerging health food: insights into plant-microbe interactions and legume evolution.</title>
        <authorList>
            <person name="Hane J.K."/>
            <person name="Ming Y."/>
            <person name="Kamphuis L.G."/>
            <person name="Nelson M.N."/>
            <person name="Garg G."/>
            <person name="Atkins C.A."/>
            <person name="Bayer P.E."/>
            <person name="Bravo A."/>
            <person name="Bringans S."/>
            <person name="Cannon S."/>
            <person name="Edwards D."/>
            <person name="Foley R."/>
            <person name="Gao L.L."/>
            <person name="Harrison M.J."/>
            <person name="Huang W."/>
            <person name="Hurgobin B."/>
            <person name="Li S."/>
            <person name="Liu C.W."/>
            <person name="McGrath A."/>
            <person name="Morahan G."/>
            <person name="Murray J."/>
            <person name="Weller J."/>
            <person name="Jian J."/>
            <person name="Singh K.B."/>
        </authorList>
    </citation>
    <scope>NUCLEOTIDE SEQUENCE [LARGE SCALE GENOMIC DNA]</scope>
    <source>
        <strain evidence="8">cv. Tanjil</strain>
        <tissue evidence="7">Whole plant</tissue>
    </source>
</reference>
<dbReference type="EMBL" id="CM007367">
    <property type="protein sequence ID" value="OIW08058.1"/>
    <property type="molecule type" value="Genomic_DNA"/>
</dbReference>
<dbReference type="Gene3D" id="3.30.70.100">
    <property type="match status" value="1"/>
</dbReference>
<dbReference type="STRING" id="3871.A0A4P1RCN4"/>
<sequence>MKKIILKVELHDDKIQRKAMKSVSGLSGVESLLVDRKDQKITVIGDMDPVKVVNKLKKFCYVEIDSVGPAKEKKKGEKNHLTGLVNQSGTPCLCPYPCYYYKIIEDHPNGCVIC</sequence>
<dbReference type="Gramene" id="OIW08058">
    <property type="protein sequence ID" value="OIW08058"/>
    <property type="gene ID" value="TanjilG_20159"/>
</dbReference>
<dbReference type="KEGG" id="lang:109353079"/>
<name>A0A4P1RCN4_LUPAN</name>
<evidence type="ECO:0000256" key="1">
    <source>
        <dbReference type="ARBA" id="ARBA00022481"/>
    </source>
</evidence>
<dbReference type="Proteomes" id="UP000188354">
    <property type="component" value="Chromosome LG07"/>
</dbReference>
<evidence type="ECO:0000313" key="7">
    <source>
        <dbReference type="EMBL" id="OIW08058.1"/>
    </source>
</evidence>
<accession>A0A4P1RCN4</accession>
<dbReference type="PANTHER" id="PTHR45811:SF77">
    <property type="entry name" value="ION-BINDING PROTEIN, PUTATIVE-RELATED"/>
    <property type="match status" value="1"/>
</dbReference>
<evidence type="ECO:0000256" key="4">
    <source>
        <dbReference type="ARBA" id="ARBA00023289"/>
    </source>
</evidence>
<gene>
    <name evidence="7" type="ORF">TanjilG_20159</name>
</gene>
<comment type="similarity">
    <text evidence="5">Belongs to the HIPP family.</text>
</comment>
<evidence type="ECO:0000256" key="2">
    <source>
        <dbReference type="ARBA" id="ARBA00022723"/>
    </source>
</evidence>
<evidence type="ECO:0000259" key="6">
    <source>
        <dbReference type="PROSITE" id="PS50846"/>
    </source>
</evidence>
<evidence type="ECO:0000256" key="5">
    <source>
        <dbReference type="ARBA" id="ARBA00024045"/>
    </source>
</evidence>
<dbReference type="InterPro" id="IPR006121">
    <property type="entry name" value="HMA_dom"/>
</dbReference>
<keyword evidence="1" id="KW-0488">Methylation</keyword>
<protein>
    <recommendedName>
        <fullName evidence="6">HMA domain-containing protein</fullName>
    </recommendedName>
</protein>